<keyword evidence="2" id="KW-1185">Reference proteome</keyword>
<reference evidence="1 2" key="1">
    <citation type="journal article" date="2015" name="Geomicrobiol. J.">
        <title>Caldisalinibacter kiritimatiensis gen. nov., sp. nov., a moderately thermohalophilic thiosulfate-reducing bacterium from a hypersaline microbial mat.</title>
        <authorList>
            <person name="Ben Hania W."/>
            <person name="Joseph M."/>
            <person name="Fiebig A."/>
            <person name="Bunk B."/>
            <person name="Klenk H.-P."/>
            <person name="Fardeau M.-L."/>
            <person name="Spring S."/>
        </authorList>
    </citation>
    <scope>NUCLEOTIDE SEQUENCE [LARGE SCALE GENOMIC DNA]</scope>
    <source>
        <strain evidence="1 2">L21-TH-D2</strain>
    </source>
</reference>
<sequence>MKDVKWNKRDNLIKPEKLQHTFKICDVRSSLEKDARKKGHKIINCVSDRHLYFPFKHEENSFVLRPDMYFNYITERKQYTYFVEIDLGTMAMTENSFKTNSFDNKVYYYENFKLSEAYKEYLEAFPRILVITTTTNRAEKLAQAVKEKQKTKVEFLFTSFALWKEYPTGPIFLKTNGEYTSMFE</sequence>
<dbReference type="InterPro" id="IPR025855">
    <property type="entry name" value="Replic_Relax"/>
</dbReference>
<name>R1CSE6_9FIRM</name>
<comment type="caution">
    <text evidence="1">The sequence shown here is derived from an EMBL/GenBank/DDBJ whole genome shotgun (WGS) entry which is preliminary data.</text>
</comment>
<proteinExistence type="predicted"/>
<evidence type="ECO:0000313" key="2">
    <source>
        <dbReference type="Proteomes" id="UP000013378"/>
    </source>
</evidence>
<dbReference type="eggNOG" id="ENOG5033CJF">
    <property type="taxonomic scope" value="Bacteria"/>
</dbReference>
<gene>
    <name evidence="1" type="ORF">L21TH_2338</name>
</gene>
<dbReference type="Pfam" id="PF13814">
    <property type="entry name" value="Replic_Relax"/>
    <property type="match status" value="1"/>
</dbReference>
<evidence type="ECO:0000313" key="1">
    <source>
        <dbReference type="EMBL" id="EOC99628.1"/>
    </source>
</evidence>
<protein>
    <submittedName>
        <fullName evidence="1">Uncharacterized protein</fullName>
    </submittedName>
</protein>
<organism evidence="1 2">
    <name type="scientific">Caldisalinibacter kiritimatiensis</name>
    <dbReference type="NCBI Taxonomy" id="1304284"/>
    <lineage>
        <taxon>Bacteria</taxon>
        <taxon>Bacillati</taxon>
        <taxon>Bacillota</taxon>
        <taxon>Tissierellia</taxon>
        <taxon>Tissierellales</taxon>
        <taxon>Thermohalobacteraceae</taxon>
        <taxon>Caldisalinibacter</taxon>
    </lineage>
</organism>
<dbReference type="EMBL" id="ARZA01000259">
    <property type="protein sequence ID" value="EOC99628.1"/>
    <property type="molecule type" value="Genomic_DNA"/>
</dbReference>
<dbReference type="AlphaFoldDB" id="R1CSE6"/>
<dbReference type="STRING" id="1304284.L21TH_2338"/>
<dbReference type="Proteomes" id="UP000013378">
    <property type="component" value="Unassembled WGS sequence"/>
</dbReference>
<accession>R1CSE6</accession>